<evidence type="ECO:0000256" key="1">
    <source>
        <dbReference type="SAM" id="MobiDB-lite"/>
    </source>
</evidence>
<dbReference type="Proteomes" id="UP000541636">
    <property type="component" value="Unassembled WGS sequence"/>
</dbReference>
<protein>
    <submittedName>
        <fullName evidence="2">Uncharacterized protein</fullName>
    </submittedName>
</protein>
<evidence type="ECO:0000313" key="2">
    <source>
        <dbReference type="EMBL" id="NKZ37580.1"/>
    </source>
</evidence>
<name>A0A846ZJ88_9GAMM</name>
<proteinExistence type="predicted"/>
<dbReference type="EMBL" id="JAAZQD010000001">
    <property type="protein sequence ID" value="NKZ37580.1"/>
    <property type="molecule type" value="Genomic_DNA"/>
</dbReference>
<comment type="caution">
    <text evidence="2">The sequence shown here is derived from an EMBL/GenBank/DDBJ whole genome shotgun (WGS) entry which is preliminary data.</text>
</comment>
<dbReference type="AlphaFoldDB" id="A0A846ZJ88"/>
<evidence type="ECO:0000313" key="3">
    <source>
        <dbReference type="Proteomes" id="UP000541636"/>
    </source>
</evidence>
<keyword evidence="3" id="KW-1185">Reference proteome</keyword>
<dbReference type="RefSeq" id="WP_146742365.1">
    <property type="nucleotide sequence ID" value="NZ_JAAZQD010000001.1"/>
</dbReference>
<reference evidence="2 3" key="1">
    <citation type="journal article" date="2017" name="Int. J. Syst. Evol. Microbiol.">
        <title>Oleiagrimonas citrea sp. nov., a marine bacterium isolated from tidal flat sediment and emended description of the genus Oleiagrimonas Fang et al. 2015 and Oleiagrimonas soli.</title>
        <authorList>
            <person name="Yang S.H."/>
            <person name="Seo H.S."/>
            <person name="Seong C.N."/>
            <person name="Kwon K.K."/>
        </authorList>
    </citation>
    <scope>NUCLEOTIDE SEQUENCE [LARGE SCALE GENOMIC DNA]</scope>
    <source>
        <strain evidence="2 3">MEBiC09124</strain>
    </source>
</reference>
<feature type="region of interest" description="Disordered" evidence="1">
    <location>
        <begin position="1"/>
        <end position="29"/>
    </location>
</feature>
<sequence>MHGGGGRRGGGRQPGLFQGGGGGGDQGDHVLAHGLIRQGIRGEFQRQVDNGVAPRQAAQHVGNQIRGMPGHNRGGPNPFDAQMNQAIQRLPNVPNLRQRRDAVQGFFQAAEGFEQQNPIGAVRFGGVGHGEGHRLNGLRQQEQQLHNGGVFNQPQAERNMRGLMDAEAFHGGVEAQHDANRRGDAPDAHFPGFVALPDGRPNHDVMHQEQAQRGAQIVQMAFPEIHQAHGNVQNVFQHHLQQGGDMDVDPDFEL</sequence>
<organism evidence="2 3">
    <name type="scientific">Oleiagrimonas citrea</name>
    <dbReference type="NCBI Taxonomy" id="1665687"/>
    <lineage>
        <taxon>Bacteria</taxon>
        <taxon>Pseudomonadati</taxon>
        <taxon>Pseudomonadota</taxon>
        <taxon>Gammaproteobacteria</taxon>
        <taxon>Lysobacterales</taxon>
        <taxon>Rhodanobacteraceae</taxon>
        <taxon>Oleiagrimonas</taxon>
    </lineage>
</organism>
<feature type="compositionally biased region" description="Gly residues" evidence="1">
    <location>
        <begin position="1"/>
        <end position="25"/>
    </location>
</feature>
<gene>
    <name evidence="2" type="ORF">HF690_01270</name>
</gene>
<accession>A0A846ZJ88</accession>